<dbReference type="EMBL" id="CAADRP010000413">
    <property type="protein sequence ID" value="VFU27954.1"/>
    <property type="molecule type" value="Genomic_DNA"/>
</dbReference>
<organism evidence="1">
    <name type="scientific">Salix viminalis</name>
    <name type="common">Common osier</name>
    <name type="synonym">Basket willow</name>
    <dbReference type="NCBI Taxonomy" id="40686"/>
    <lineage>
        <taxon>Eukaryota</taxon>
        <taxon>Viridiplantae</taxon>
        <taxon>Streptophyta</taxon>
        <taxon>Embryophyta</taxon>
        <taxon>Tracheophyta</taxon>
        <taxon>Spermatophyta</taxon>
        <taxon>Magnoliopsida</taxon>
        <taxon>eudicotyledons</taxon>
        <taxon>Gunneridae</taxon>
        <taxon>Pentapetalae</taxon>
        <taxon>rosids</taxon>
        <taxon>fabids</taxon>
        <taxon>Malpighiales</taxon>
        <taxon>Salicaceae</taxon>
        <taxon>Saliceae</taxon>
        <taxon>Salix</taxon>
    </lineage>
</organism>
<protein>
    <submittedName>
        <fullName evidence="1">Uncharacterized protein</fullName>
    </submittedName>
</protein>
<evidence type="ECO:0000313" key="1">
    <source>
        <dbReference type="EMBL" id="VFU27954.1"/>
    </source>
</evidence>
<name>A0A6N2KXF6_SALVM</name>
<proteinExistence type="predicted"/>
<dbReference type="AlphaFoldDB" id="A0A6N2KXF6"/>
<gene>
    <name evidence="1" type="ORF">SVIM_LOCUS88457</name>
</gene>
<reference evidence="1" key="1">
    <citation type="submission" date="2019-03" db="EMBL/GenBank/DDBJ databases">
        <authorList>
            <person name="Mank J."/>
            <person name="Almeida P."/>
        </authorList>
    </citation>
    <scope>NUCLEOTIDE SEQUENCE</scope>
    <source>
        <strain evidence="1">78183</strain>
    </source>
</reference>
<sequence length="211" mass="23537">MLKGRKVGQPFWQSFLKFLSFEFAYSQCLEGSEHQCWVSFSLFISTIPTSFSVVPGEQVGSFGGVTGSSFNTASVPCNFGSVVASFISTSSVAAALSSFSFSWSEAKRNMKRYSICMYHLKRSALSLISQWFHLVQHQCWVSFSLFISTFPTSFSVVPGEQVGSFGGRFVMDSGNALIFETSRYLKCLSLQIESGKMEQYAKHFFNFGDDK</sequence>
<accession>A0A6N2KXF6</accession>